<dbReference type="EMBL" id="CATOUU010000531">
    <property type="protein sequence ID" value="CAI9933292.1"/>
    <property type="molecule type" value="Genomic_DNA"/>
</dbReference>
<reference evidence="2" key="1">
    <citation type="submission" date="2023-06" db="EMBL/GenBank/DDBJ databases">
        <authorList>
            <person name="Kurt Z."/>
        </authorList>
    </citation>
    <scope>NUCLEOTIDE SEQUENCE</scope>
</reference>
<feature type="domain" description="HTH myb-type" evidence="1">
    <location>
        <begin position="32"/>
        <end position="86"/>
    </location>
</feature>
<dbReference type="CDD" id="cd00167">
    <property type="entry name" value="SANT"/>
    <property type="match status" value="1"/>
</dbReference>
<evidence type="ECO:0000313" key="6">
    <source>
        <dbReference type="Proteomes" id="UP001642409"/>
    </source>
</evidence>
<dbReference type="EMBL" id="CATOUU010000499">
    <property type="protein sequence ID" value="CAI9931953.1"/>
    <property type="molecule type" value="Genomic_DNA"/>
</dbReference>
<comment type="caution">
    <text evidence="2">The sequence shown here is derived from an EMBL/GenBank/DDBJ whole genome shotgun (WGS) entry which is preliminary data.</text>
</comment>
<dbReference type="SMART" id="SM00717">
    <property type="entry name" value="SANT"/>
    <property type="match status" value="1"/>
</dbReference>
<evidence type="ECO:0000313" key="5">
    <source>
        <dbReference type="EMBL" id="CAL6026728.1"/>
    </source>
</evidence>
<gene>
    <name evidence="2" type="ORF">HINF_LOCUS19598</name>
    <name evidence="3" type="ORF">HINF_LOCUS20937</name>
    <name evidence="4" type="ORF">HINF_LOCUS2483</name>
    <name evidence="5" type="ORF">HINF_LOCUS30987</name>
</gene>
<reference evidence="4 6" key="2">
    <citation type="submission" date="2024-07" db="EMBL/GenBank/DDBJ databases">
        <authorList>
            <person name="Akdeniz Z."/>
        </authorList>
    </citation>
    <scope>NUCLEOTIDE SEQUENCE [LARGE SCALE GENOMIC DNA]</scope>
</reference>
<name>A0AA86P6T9_9EUKA</name>
<dbReference type="Gene3D" id="1.20.58.1880">
    <property type="match status" value="1"/>
</dbReference>
<dbReference type="InterPro" id="IPR009057">
    <property type="entry name" value="Homeodomain-like_sf"/>
</dbReference>
<dbReference type="AlphaFoldDB" id="A0AA86P6T9"/>
<dbReference type="EMBL" id="CAXDID020000102">
    <property type="protein sequence ID" value="CAL6026728.1"/>
    <property type="molecule type" value="Genomic_DNA"/>
</dbReference>
<organism evidence="2">
    <name type="scientific">Hexamita inflata</name>
    <dbReference type="NCBI Taxonomy" id="28002"/>
    <lineage>
        <taxon>Eukaryota</taxon>
        <taxon>Metamonada</taxon>
        <taxon>Diplomonadida</taxon>
        <taxon>Hexamitidae</taxon>
        <taxon>Hexamitinae</taxon>
        <taxon>Hexamita</taxon>
    </lineage>
</organism>
<evidence type="ECO:0000313" key="4">
    <source>
        <dbReference type="EMBL" id="CAL5973653.1"/>
    </source>
</evidence>
<proteinExistence type="predicted"/>
<keyword evidence="6" id="KW-1185">Reference proteome</keyword>
<evidence type="ECO:0000313" key="3">
    <source>
        <dbReference type="EMBL" id="CAI9933292.1"/>
    </source>
</evidence>
<dbReference type="InterPro" id="IPR017930">
    <property type="entry name" value="Myb_dom"/>
</dbReference>
<dbReference type="InterPro" id="IPR001005">
    <property type="entry name" value="SANT/Myb"/>
</dbReference>
<dbReference type="Proteomes" id="UP001642409">
    <property type="component" value="Unassembled WGS sequence"/>
</dbReference>
<dbReference type="Pfam" id="PF00249">
    <property type="entry name" value="Myb_DNA-binding"/>
    <property type="match status" value="1"/>
</dbReference>
<evidence type="ECO:0000313" key="2">
    <source>
        <dbReference type="EMBL" id="CAI9931953.1"/>
    </source>
</evidence>
<evidence type="ECO:0000259" key="1">
    <source>
        <dbReference type="PROSITE" id="PS51294"/>
    </source>
</evidence>
<sequence>MNFQSAYDVLCNNYLLLKEIHNYAHTISIYNKQVQTRLKWTKEEDQIMDFAISLFGVNYKKIAEVVTSKTAAQVYQRLRYIKDRQLMQQ</sequence>
<accession>A0AA86P6T9</accession>
<protein>
    <submittedName>
        <fullName evidence="2">SANT/Myb domain</fullName>
    </submittedName>
    <submittedName>
        <fullName evidence="4">SANT/Myb_domain</fullName>
    </submittedName>
</protein>
<dbReference type="PROSITE" id="PS51294">
    <property type="entry name" value="HTH_MYB"/>
    <property type="match status" value="1"/>
</dbReference>
<dbReference type="SUPFAM" id="SSF46689">
    <property type="entry name" value="Homeodomain-like"/>
    <property type="match status" value="1"/>
</dbReference>
<dbReference type="EMBL" id="CAXDID020000004">
    <property type="protein sequence ID" value="CAL5973653.1"/>
    <property type="molecule type" value="Genomic_DNA"/>
</dbReference>